<evidence type="ECO:0000256" key="1">
    <source>
        <dbReference type="ARBA" id="ARBA00004651"/>
    </source>
</evidence>
<dbReference type="Pfam" id="PF00571">
    <property type="entry name" value="CBS"/>
    <property type="match status" value="1"/>
</dbReference>
<keyword evidence="13" id="KW-1185">Reference proteome</keyword>
<feature type="transmembrane region" description="Helical" evidence="9">
    <location>
        <begin position="99"/>
        <end position="118"/>
    </location>
</feature>
<feature type="domain" description="CNNM transmembrane" evidence="11">
    <location>
        <begin position="1"/>
        <end position="203"/>
    </location>
</feature>
<protein>
    <submittedName>
        <fullName evidence="12">Hemolysin family protein</fullName>
    </submittedName>
</protein>
<evidence type="ECO:0000256" key="2">
    <source>
        <dbReference type="ARBA" id="ARBA00022475"/>
    </source>
</evidence>
<comment type="caution">
    <text evidence="12">The sequence shown here is derived from an EMBL/GenBank/DDBJ whole genome shotgun (WGS) entry which is preliminary data.</text>
</comment>
<evidence type="ECO:0000256" key="6">
    <source>
        <dbReference type="ARBA" id="ARBA00023136"/>
    </source>
</evidence>
<dbReference type="PROSITE" id="PS51371">
    <property type="entry name" value="CBS"/>
    <property type="match status" value="2"/>
</dbReference>
<dbReference type="InterPro" id="IPR002550">
    <property type="entry name" value="CNNM"/>
</dbReference>
<feature type="domain" description="CBS" evidence="10">
    <location>
        <begin position="221"/>
        <end position="282"/>
    </location>
</feature>
<feature type="transmembrane region" description="Helical" evidence="9">
    <location>
        <begin position="6"/>
        <end position="29"/>
    </location>
</feature>
<dbReference type="InterPro" id="IPR000644">
    <property type="entry name" value="CBS_dom"/>
</dbReference>
<keyword evidence="4" id="KW-0677">Repeat</keyword>
<dbReference type="EMBL" id="BAAAMN010000013">
    <property type="protein sequence ID" value="GAA2030430.1"/>
    <property type="molecule type" value="Genomic_DNA"/>
</dbReference>
<evidence type="ECO:0000256" key="7">
    <source>
        <dbReference type="PROSITE-ProRule" id="PRU00703"/>
    </source>
</evidence>
<evidence type="ECO:0000256" key="9">
    <source>
        <dbReference type="SAM" id="Phobius"/>
    </source>
</evidence>
<dbReference type="RefSeq" id="WP_343956325.1">
    <property type="nucleotide sequence ID" value="NZ_BAAAMN010000013.1"/>
</dbReference>
<dbReference type="PROSITE" id="PS51846">
    <property type="entry name" value="CNNM"/>
    <property type="match status" value="1"/>
</dbReference>
<evidence type="ECO:0000259" key="11">
    <source>
        <dbReference type="PROSITE" id="PS51846"/>
    </source>
</evidence>
<accession>A0ABP5FN65</accession>
<keyword evidence="6 8" id="KW-0472">Membrane</keyword>
<keyword evidence="3 8" id="KW-0812">Transmembrane</keyword>
<evidence type="ECO:0000256" key="3">
    <source>
        <dbReference type="ARBA" id="ARBA00022692"/>
    </source>
</evidence>
<dbReference type="CDD" id="cd04590">
    <property type="entry name" value="CBS_pair_CorC_HlyC_assoc"/>
    <property type="match status" value="1"/>
</dbReference>
<dbReference type="InterPro" id="IPR046342">
    <property type="entry name" value="CBS_dom_sf"/>
</dbReference>
<dbReference type="InterPro" id="IPR051676">
    <property type="entry name" value="UPF0053_domain"/>
</dbReference>
<dbReference type="PANTHER" id="PTHR43099:SF5">
    <property type="entry name" value="HLYC_CORC FAMILY TRANSPORTER"/>
    <property type="match status" value="1"/>
</dbReference>
<organism evidence="12 13">
    <name type="scientific">Yaniella flava</name>
    <dbReference type="NCBI Taxonomy" id="287930"/>
    <lineage>
        <taxon>Bacteria</taxon>
        <taxon>Bacillati</taxon>
        <taxon>Actinomycetota</taxon>
        <taxon>Actinomycetes</taxon>
        <taxon>Micrococcales</taxon>
        <taxon>Micrococcaceae</taxon>
        <taxon>Yaniella</taxon>
    </lineage>
</organism>
<evidence type="ECO:0000256" key="8">
    <source>
        <dbReference type="PROSITE-ProRule" id="PRU01193"/>
    </source>
</evidence>
<keyword evidence="2" id="KW-1003">Cell membrane</keyword>
<reference evidence="13" key="1">
    <citation type="journal article" date="2019" name="Int. J. Syst. Evol. Microbiol.">
        <title>The Global Catalogue of Microorganisms (GCM) 10K type strain sequencing project: providing services to taxonomists for standard genome sequencing and annotation.</title>
        <authorList>
            <consortium name="The Broad Institute Genomics Platform"/>
            <consortium name="The Broad Institute Genome Sequencing Center for Infectious Disease"/>
            <person name="Wu L."/>
            <person name="Ma J."/>
        </authorList>
    </citation>
    <scope>NUCLEOTIDE SEQUENCE [LARGE SCALE GENOMIC DNA]</scope>
    <source>
        <strain evidence="13">JCM 13595</strain>
    </source>
</reference>
<dbReference type="InterPro" id="IPR044751">
    <property type="entry name" value="Ion_transp-like_CBS"/>
</dbReference>
<name>A0ABP5FN65_9MICC</name>
<dbReference type="Proteomes" id="UP001501461">
    <property type="component" value="Unassembled WGS sequence"/>
</dbReference>
<dbReference type="Pfam" id="PF01595">
    <property type="entry name" value="CNNM"/>
    <property type="match status" value="1"/>
</dbReference>
<sequence>MSEHIPGLLWLIVLLAGNAFFVAGEFAVMGARRSQIEPRVEDGSKLAKHALFAMEHVTDILAICQLGITVCSLLILNVSEPAIAYLLGVPLEMVGLDPGLAGTIAFILALLAVTFLHVTVGEMVPKNAAVSMADRAVMLLAPPLVFLERVLRPIIRLLNWSANIILRLFKVEPQQEVTSTYTLEEVQSIVEESQRTGLVDDHTGIISGALSFSDVPAEEVMVPIADIVSIQSSDTPERFDQAVRKTGLSRLVVEDASDGTIIGYLHIKDLMSIPSDRYTAPIPVNRVRSMVNITVDKHIDDALTVMQRIGVHMARVQDGSGATVGVLFLEDVIEVLVGEIRDVTQSQTVTIRQRMGKAGGAAAS</sequence>
<evidence type="ECO:0000256" key="5">
    <source>
        <dbReference type="ARBA" id="ARBA00022989"/>
    </source>
</evidence>
<gene>
    <name evidence="12" type="ORF">GCM10009720_08210</name>
</gene>
<dbReference type="SUPFAM" id="SSF54631">
    <property type="entry name" value="CBS-domain pair"/>
    <property type="match status" value="1"/>
</dbReference>
<feature type="transmembrane region" description="Helical" evidence="9">
    <location>
        <begin position="60"/>
        <end position="79"/>
    </location>
</feature>
<dbReference type="Gene3D" id="3.10.580.10">
    <property type="entry name" value="CBS-domain"/>
    <property type="match status" value="1"/>
</dbReference>
<evidence type="ECO:0000259" key="10">
    <source>
        <dbReference type="PROSITE" id="PS51371"/>
    </source>
</evidence>
<evidence type="ECO:0000313" key="12">
    <source>
        <dbReference type="EMBL" id="GAA2030430.1"/>
    </source>
</evidence>
<keyword evidence="7" id="KW-0129">CBS domain</keyword>
<feature type="domain" description="CBS" evidence="10">
    <location>
        <begin position="284"/>
        <end position="343"/>
    </location>
</feature>
<dbReference type="PANTHER" id="PTHR43099">
    <property type="entry name" value="UPF0053 PROTEIN YRKA"/>
    <property type="match status" value="1"/>
</dbReference>
<evidence type="ECO:0000313" key="13">
    <source>
        <dbReference type="Proteomes" id="UP001501461"/>
    </source>
</evidence>
<proteinExistence type="predicted"/>
<comment type="subcellular location">
    <subcellularLocation>
        <location evidence="1">Cell membrane</location>
        <topology evidence="1">Multi-pass membrane protein</topology>
    </subcellularLocation>
</comment>
<evidence type="ECO:0000256" key="4">
    <source>
        <dbReference type="ARBA" id="ARBA00022737"/>
    </source>
</evidence>
<keyword evidence="5 8" id="KW-1133">Transmembrane helix</keyword>